<dbReference type="EMBL" id="GBGP01000042">
    <property type="protein sequence ID" value="JAC85141.1"/>
    <property type="molecule type" value="mRNA"/>
</dbReference>
<dbReference type="SMART" id="SM00301">
    <property type="entry name" value="DM"/>
    <property type="match status" value="1"/>
</dbReference>
<evidence type="ECO:0000256" key="2">
    <source>
        <dbReference type="ARBA" id="ARBA00022833"/>
    </source>
</evidence>
<keyword evidence="4 5" id="KW-0539">Nucleus</keyword>
<feature type="region of interest" description="Disordered" evidence="6">
    <location>
        <begin position="276"/>
        <end position="312"/>
    </location>
</feature>
<reference evidence="8" key="1">
    <citation type="journal article" date="2014" name="PLoS Genet.">
        <title>Differential Responses to Wnt and PCP Disruption Predict Expression and Developmental Function of Conserved and Novel Genes in a Cnidarian.</title>
        <authorList>
            <person name="Lapebie P."/>
            <person name="Ruggiero A."/>
            <person name="Barreau C."/>
            <person name="Chevalier S."/>
            <person name="Chang P."/>
            <person name="Dru P."/>
            <person name="Houliston E."/>
            <person name="Momose T."/>
        </authorList>
    </citation>
    <scope>NUCLEOTIDE SEQUENCE</scope>
</reference>
<dbReference type="InterPro" id="IPR026607">
    <property type="entry name" value="DMRT"/>
</dbReference>
<keyword evidence="3 5" id="KW-0238">DNA-binding</keyword>
<accession>A0A069DNB0</accession>
<dbReference type="InterPro" id="IPR001275">
    <property type="entry name" value="DM_DNA-bd"/>
</dbReference>
<keyword evidence="1 5" id="KW-0479">Metal-binding</keyword>
<evidence type="ECO:0000256" key="5">
    <source>
        <dbReference type="PROSITE-ProRule" id="PRU00070"/>
    </source>
</evidence>
<dbReference type="GO" id="GO:0046872">
    <property type="term" value="F:metal ion binding"/>
    <property type="evidence" value="ECO:0007669"/>
    <property type="project" value="UniProtKB-KW"/>
</dbReference>
<feature type="compositionally biased region" description="Low complexity" evidence="6">
    <location>
        <begin position="26"/>
        <end position="40"/>
    </location>
</feature>
<keyword evidence="2 5" id="KW-0862">Zinc</keyword>
<proteinExistence type="evidence at transcript level"/>
<dbReference type="GO" id="GO:0007548">
    <property type="term" value="P:sex differentiation"/>
    <property type="evidence" value="ECO:0007669"/>
    <property type="project" value="TreeGrafter"/>
</dbReference>
<dbReference type="PANTHER" id="PTHR12322">
    <property type="entry name" value="DOUBLESEX AND MAB-3 RELATED TRANSCRIPTION FACTOR DMRT"/>
    <property type="match status" value="1"/>
</dbReference>
<dbReference type="GO" id="GO:0005634">
    <property type="term" value="C:nucleus"/>
    <property type="evidence" value="ECO:0007669"/>
    <property type="project" value="UniProtKB-SubCell"/>
</dbReference>
<dbReference type="SUPFAM" id="SSF82927">
    <property type="entry name" value="Cysteine-rich DNA binding domain, (DM domain)"/>
    <property type="match status" value="1"/>
</dbReference>
<feature type="domain" description="DM" evidence="7">
    <location>
        <begin position="56"/>
        <end position="103"/>
    </location>
</feature>
<organism evidence="8">
    <name type="scientific">Clytia hemisphaerica</name>
    <dbReference type="NCBI Taxonomy" id="252671"/>
    <lineage>
        <taxon>Eukaryota</taxon>
        <taxon>Metazoa</taxon>
        <taxon>Cnidaria</taxon>
        <taxon>Hydrozoa</taxon>
        <taxon>Hydroidolina</taxon>
        <taxon>Leptothecata</taxon>
        <taxon>Obeliida</taxon>
        <taxon>Clytiidae</taxon>
        <taxon>Clytia</taxon>
    </lineage>
</organism>
<protein>
    <submittedName>
        <fullName evidence="8">Dmrt-E Doublesex and mab-3 related trasncription factor</fullName>
    </submittedName>
</protein>
<evidence type="ECO:0000256" key="6">
    <source>
        <dbReference type="SAM" id="MobiDB-lite"/>
    </source>
</evidence>
<feature type="region of interest" description="Disordered" evidence="6">
    <location>
        <begin position="23"/>
        <end position="55"/>
    </location>
</feature>
<dbReference type="PANTHER" id="PTHR12322:SF53">
    <property type="entry name" value="DOUBLESEX-MAB RELATED 11E"/>
    <property type="match status" value="1"/>
</dbReference>
<dbReference type="FunFam" id="4.10.1040.10:FF:000001">
    <property type="entry name" value="doublesex- and mab-3-related transcription factor 1"/>
    <property type="match status" value="1"/>
</dbReference>
<name>A0A069DNB0_9CNID</name>
<feature type="region of interest" description="Disordered" evidence="6">
    <location>
        <begin position="138"/>
        <end position="175"/>
    </location>
</feature>
<dbReference type="PROSITE" id="PS40000">
    <property type="entry name" value="DM_1"/>
    <property type="match status" value="1"/>
</dbReference>
<dbReference type="Gene3D" id="4.10.1040.10">
    <property type="entry name" value="DM DNA-binding domain"/>
    <property type="match status" value="1"/>
</dbReference>
<evidence type="ECO:0000256" key="3">
    <source>
        <dbReference type="ARBA" id="ARBA00023125"/>
    </source>
</evidence>
<dbReference type="Pfam" id="PF00751">
    <property type="entry name" value="DM"/>
    <property type="match status" value="1"/>
</dbReference>
<dbReference type="GO" id="GO:0000981">
    <property type="term" value="F:DNA-binding transcription factor activity, RNA polymerase II-specific"/>
    <property type="evidence" value="ECO:0007669"/>
    <property type="project" value="TreeGrafter"/>
</dbReference>
<evidence type="ECO:0000259" key="7">
    <source>
        <dbReference type="PROSITE" id="PS50809"/>
    </source>
</evidence>
<dbReference type="PROSITE" id="PS50809">
    <property type="entry name" value="DM_2"/>
    <property type="match status" value="1"/>
</dbReference>
<evidence type="ECO:0000256" key="1">
    <source>
        <dbReference type="ARBA" id="ARBA00022723"/>
    </source>
</evidence>
<evidence type="ECO:0000256" key="4">
    <source>
        <dbReference type="ARBA" id="ARBA00023242"/>
    </source>
</evidence>
<sequence length="347" mass="39278">MKQQLEQYHNQAMMNELKVELPFNDATSPTPSGTAATSPTHDASKQPSNNSRAPKCTRCRNHGVISDLRGHKHKCYWRDCSCTKCLISSDRQRATADRIALFRQQVRQISAEDRHHRREKRKYSNLDEDVSYLTSMTTKIPSPNAHPPSLHKMTSSSSNHCPPPQDSPYHWSDEKTTRNTPEILRMIFPFYEPAALSSISRENNYDLLQSVLSISSYLLEKRQSSSSYYRPPHSPPPPPPSSFYKTAHASGRCCSSPYCPVNSYLTLRKKSPEIMQHLPTPPLTAVSPSYDRSSRSERSETNQPAAASKPKKFRFSTDTELPYCDACQKFGIKGDKFCPLCGILFSN</sequence>
<comment type="subcellular location">
    <subcellularLocation>
        <location evidence="5">Nucleus</location>
    </subcellularLocation>
</comment>
<dbReference type="InterPro" id="IPR036407">
    <property type="entry name" value="DM_DNA-bd_sf"/>
</dbReference>
<dbReference type="GO" id="GO:0000978">
    <property type="term" value="F:RNA polymerase II cis-regulatory region sequence-specific DNA binding"/>
    <property type="evidence" value="ECO:0007669"/>
    <property type="project" value="TreeGrafter"/>
</dbReference>
<evidence type="ECO:0000313" key="8">
    <source>
        <dbReference type="EMBL" id="JAC85141.1"/>
    </source>
</evidence>
<feature type="DNA-binding region" description="DM" evidence="5">
    <location>
        <begin position="56"/>
        <end position="103"/>
    </location>
</feature>
<dbReference type="AlphaFoldDB" id="A0A069DNB0"/>